<evidence type="ECO:0000313" key="1">
    <source>
        <dbReference type="EMBL" id="KAG5851603.1"/>
    </source>
</evidence>
<evidence type="ECO:0000313" key="2">
    <source>
        <dbReference type="Proteomes" id="UP001044222"/>
    </source>
</evidence>
<dbReference type="Proteomes" id="UP001044222">
    <property type="component" value="Unassembled WGS sequence"/>
</dbReference>
<dbReference type="EMBL" id="JAFIRN010000003">
    <property type="protein sequence ID" value="KAG5851603.1"/>
    <property type="molecule type" value="Genomic_DNA"/>
</dbReference>
<sequence>KFLGQRVEHWALQCEIFGAEGRALGSSGRSTGGWFHSSGTLWQEEAVLQSPVLKAAGSRLPEPRVLCHPPLEILI</sequence>
<comment type="caution">
    <text evidence="1">The sequence shown here is derived from an EMBL/GenBank/DDBJ whole genome shotgun (WGS) entry which is preliminary data.</text>
</comment>
<protein>
    <submittedName>
        <fullName evidence="1">Uncharacterized protein</fullName>
    </submittedName>
</protein>
<organism evidence="1 2">
    <name type="scientific">Anguilla anguilla</name>
    <name type="common">European freshwater eel</name>
    <name type="synonym">Muraena anguilla</name>
    <dbReference type="NCBI Taxonomy" id="7936"/>
    <lineage>
        <taxon>Eukaryota</taxon>
        <taxon>Metazoa</taxon>
        <taxon>Chordata</taxon>
        <taxon>Craniata</taxon>
        <taxon>Vertebrata</taxon>
        <taxon>Euteleostomi</taxon>
        <taxon>Actinopterygii</taxon>
        <taxon>Neopterygii</taxon>
        <taxon>Teleostei</taxon>
        <taxon>Anguilliformes</taxon>
        <taxon>Anguillidae</taxon>
        <taxon>Anguilla</taxon>
    </lineage>
</organism>
<feature type="non-terminal residue" evidence="1">
    <location>
        <position position="75"/>
    </location>
</feature>
<gene>
    <name evidence="1" type="ORF">ANANG_G00053400</name>
</gene>
<keyword evidence="2" id="KW-1185">Reference proteome</keyword>
<proteinExistence type="predicted"/>
<name>A0A9D3MRX6_ANGAN</name>
<reference evidence="1" key="1">
    <citation type="submission" date="2021-01" db="EMBL/GenBank/DDBJ databases">
        <title>A chromosome-scale assembly of European eel, Anguilla anguilla.</title>
        <authorList>
            <person name="Henkel C."/>
            <person name="Jong-Raadsen S.A."/>
            <person name="Dufour S."/>
            <person name="Weltzien F.-A."/>
            <person name="Palstra A.P."/>
            <person name="Pelster B."/>
            <person name="Spaink H.P."/>
            <person name="Van Den Thillart G.E."/>
            <person name="Jansen H."/>
            <person name="Zahm M."/>
            <person name="Klopp C."/>
            <person name="Cedric C."/>
            <person name="Louis A."/>
            <person name="Berthelot C."/>
            <person name="Parey E."/>
            <person name="Roest Crollius H."/>
            <person name="Montfort J."/>
            <person name="Robinson-Rechavi M."/>
            <person name="Bucao C."/>
            <person name="Bouchez O."/>
            <person name="Gislard M."/>
            <person name="Lluch J."/>
            <person name="Milhes M."/>
            <person name="Lampietro C."/>
            <person name="Lopez Roques C."/>
            <person name="Donnadieu C."/>
            <person name="Braasch I."/>
            <person name="Desvignes T."/>
            <person name="Postlethwait J."/>
            <person name="Bobe J."/>
            <person name="Guiguen Y."/>
            <person name="Dirks R."/>
        </authorList>
    </citation>
    <scope>NUCLEOTIDE SEQUENCE</scope>
    <source>
        <strain evidence="1">Tag_6206</strain>
        <tissue evidence="1">Liver</tissue>
    </source>
</reference>
<feature type="non-terminal residue" evidence="1">
    <location>
        <position position="1"/>
    </location>
</feature>
<accession>A0A9D3MRX6</accession>
<dbReference type="AlphaFoldDB" id="A0A9D3MRX6"/>